<evidence type="ECO:0000313" key="2">
    <source>
        <dbReference type="Proteomes" id="UP000578531"/>
    </source>
</evidence>
<gene>
    <name evidence="1" type="ORF">HO173_011169</name>
</gene>
<proteinExistence type="predicted"/>
<organism evidence="1 2">
    <name type="scientific">Letharia columbiana</name>
    <dbReference type="NCBI Taxonomy" id="112416"/>
    <lineage>
        <taxon>Eukaryota</taxon>
        <taxon>Fungi</taxon>
        <taxon>Dikarya</taxon>
        <taxon>Ascomycota</taxon>
        <taxon>Pezizomycotina</taxon>
        <taxon>Lecanoromycetes</taxon>
        <taxon>OSLEUM clade</taxon>
        <taxon>Lecanoromycetidae</taxon>
        <taxon>Lecanorales</taxon>
        <taxon>Lecanorineae</taxon>
        <taxon>Parmeliaceae</taxon>
        <taxon>Letharia</taxon>
    </lineage>
</organism>
<keyword evidence="2" id="KW-1185">Reference proteome</keyword>
<protein>
    <submittedName>
        <fullName evidence="1">Uncharacterized protein</fullName>
    </submittedName>
</protein>
<reference evidence="1 2" key="1">
    <citation type="journal article" date="2020" name="Genomics">
        <title>Complete, high-quality genomes from long-read metagenomic sequencing of two wolf lichen thalli reveals enigmatic genome architecture.</title>
        <authorList>
            <person name="McKenzie S.K."/>
            <person name="Walston R.F."/>
            <person name="Allen J.L."/>
        </authorList>
    </citation>
    <scope>NUCLEOTIDE SEQUENCE [LARGE SCALE GENOMIC DNA]</scope>
    <source>
        <strain evidence="1">WasteWater2</strain>
    </source>
</reference>
<sequence>MAAPPSQSWGITHSHCRSPATISSTCFRVQPAGQSAPCQGPSNGPQNCLTLTPTPGDLENNLHRPVGHGYNLAKQQVVSSVAVYLPSSI</sequence>
<comment type="caution">
    <text evidence="1">The sequence shown here is derived from an EMBL/GenBank/DDBJ whole genome shotgun (WGS) entry which is preliminary data.</text>
</comment>
<accession>A0A8H6FLB1</accession>
<dbReference type="RefSeq" id="XP_037160100.1">
    <property type="nucleotide sequence ID" value="XM_037313051.1"/>
</dbReference>
<dbReference type="AlphaFoldDB" id="A0A8H6FLB1"/>
<evidence type="ECO:0000313" key="1">
    <source>
        <dbReference type="EMBL" id="KAF6230632.1"/>
    </source>
</evidence>
<dbReference type="GeneID" id="59292813"/>
<dbReference type="EMBL" id="JACCJC010000066">
    <property type="protein sequence ID" value="KAF6230632.1"/>
    <property type="molecule type" value="Genomic_DNA"/>
</dbReference>
<dbReference type="Proteomes" id="UP000578531">
    <property type="component" value="Unassembled WGS sequence"/>
</dbReference>
<name>A0A8H6FLB1_9LECA</name>